<name>A0A941J9T8_9BACI</name>
<evidence type="ECO:0000313" key="2">
    <source>
        <dbReference type="EMBL" id="MBR8644099.1"/>
    </source>
</evidence>
<feature type="domain" description="DnaJ homologue subfamily C member 28 conserved" evidence="1">
    <location>
        <begin position="12"/>
        <end position="73"/>
    </location>
</feature>
<dbReference type="AlphaFoldDB" id="A0A941J9T8"/>
<dbReference type="InterPro" id="IPR018961">
    <property type="entry name" value="DnaJ_homolog_subfam-C_membr-28"/>
</dbReference>
<evidence type="ECO:0000313" key="3">
    <source>
        <dbReference type="Proteomes" id="UP000680045"/>
    </source>
</evidence>
<gene>
    <name evidence="2" type="ORF">KEH51_03540</name>
</gene>
<sequence length="153" mass="17836">MGKEHGHVNWMDQIFKEYEREGGLKNNPGFGKPLPESALSGNIYDNFLTKAKDAGFLPLWIKWQKEIREELAEVVRLKKMNETESELMKRMSEINEKVRTYNAICPTKMQRREIELESMETSMKNGSKLQCVKCGYLYDVIMKGLCYNGMNKK</sequence>
<comment type="caution">
    <text evidence="2">The sequence shown here is derived from an EMBL/GenBank/DDBJ whole genome shotgun (WGS) entry which is preliminary data.</text>
</comment>
<protein>
    <submittedName>
        <fullName evidence="2">DUF1992 domain-containing protein</fullName>
    </submittedName>
</protein>
<proteinExistence type="predicted"/>
<reference evidence="2" key="1">
    <citation type="submission" date="2021-04" db="EMBL/GenBank/DDBJ databases">
        <title>Whole genome sequencing of Enterococci isolates from hospitalized patients.</title>
        <authorList>
            <person name="Ogoti B.M."/>
            <person name="Onyambu F.G."/>
        </authorList>
    </citation>
    <scope>NUCLEOTIDE SEQUENCE</scope>
    <source>
        <strain evidence="2">242</strain>
    </source>
</reference>
<organism evidence="2 3">
    <name type="scientific">Peribacillus frigoritolerans</name>
    <dbReference type="NCBI Taxonomy" id="450367"/>
    <lineage>
        <taxon>Bacteria</taxon>
        <taxon>Bacillati</taxon>
        <taxon>Bacillota</taxon>
        <taxon>Bacilli</taxon>
        <taxon>Bacillales</taxon>
        <taxon>Bacillaceae</taxon>
        <taxon>Peribacillus</taxon>
    </lineage>
</organism>
<dbReference type="Proteomes" id="UP000680045">
    <property type="component" value="Unassembled WGS sequence"/>
</dbReference>
<dbReference type="Pfam" id="PF09350">
    <property type="entry name" value="DJC28_CD"/>
    <property type="match status" value="1"/>
</dbReference>
<accession>A0A941J9T8</accession>
<dbReference type="EMBL" id="JAGTPW010000004">
    <property type="protein sequence ID" value="MBR8644099.1"/>
    <property type="molecule type" value="Genomic_DNA"/>
</dbReference>
<evidence type="ECO:0000259" key="1">
    <source>
        <dbReference type="Pfam" id="PF09350"/>
    </source>
</evidence>